<accession>A0ABD6EGD3</accession>
<dbReference type="AlphaFoldDB" id="A0ABD6EGD3"/>
<dbReference type="Proteomes" id="UP001608902">
    <property type="component" value="Unassembled WGS sequence"/>
</dbReference>
<sequence length="78" mass="9161">MKDRSWNEESLFCLGSLRHYDFGQFHMDIVDSVGGDRPLIKRIVPQQHLSSLLFRNQKTCFFFVRFPAASVRKIPAHH</sequence>
<comment type="caution">
    <text evidence="1">The sequence shown here is derived from an EMBL/GenBank/DDBJ whole genome shotgun (WGS) entry which is preliminary data.</text>
</comment>
<proteinExistence type="predicted"/>
<dbReference type="EMBL" id="JBGFUD010001012">
    <property type="protein sequence ID" value="MFH4975607.1"/>
    <property type="molecule type" value="Genomic_DNA"/>
</dbReference>
<protein>
    <submittedName>
        <fullName evidence="1">Uncharacterized protein</fullName>
    </submittedName>
</protein>
<evidence type="ECO:0000313" key="2">
    <source>
        <dbReference type="Proteomes" id="UP001608902"/>
    </source>
</evidence>
<keyword evidence="2" id="KW-1185">Reference proteome</keyword>
<name>A0ABD6EGD3_9BILA</name>
<gene>
    <name evidence="1" type="ORF">AB6A40_002316</name>
</gene>
<reference evidence="1 2" key="1">
    <citation type="submission" date="2024-08" db="EMBL/GenBank/DDBJ databases">
        <title>Gnathostoma spinigerum genome.</title>
        <authorList>
            <person name="Gonzalez-Bertolin B."/>
            <person name="Monzon S."/>
            <person name="Zaballos A."/>
            <person name="Jimenez P."/>
            <person name="Dekumyoy P."/>
            <person name="Varona S."/>
            <person name="Cuesta I."/>
            <person name="Sumanam S."/>
            <person name="Adisakwattana P."/>
            <person name="Gasser R.B."/>
            <person name="Hernandez-Gonzalez A."/>
            <person name="Young N.D."/>
            <person name="Perteguer M.J."/>
        </authorList>
    </citation>
    <scope>NUCLEOTIDE SEQUENCE [LARGE SCALE GENOMIC DNA]</scope>
    <source>
        <strain evidence="1">AL3</strain>
        <tissue evidence="1">Liver</tissue>
    </source>
</reference>
<evidence type="ECO:0000313" key="1">
    <source>
        <dbReference type="EMBL" id="MFH4975607.1"/>
    </source>
</evidence>
<organism evidence="1 2">
    <name type="scientific">Gnathostoma spinigerum</name>
    <dbReference type="NCBI Taxonomy" id="75299"/>
    <lineage>
        <taxon>Eukaryota</taxon>
        <taxon>Metazoa</taxon>
        <taxon>Ecdysozoa</taxon>
        <taxon>Nematoda</taxon>
        <taxon>Chromadorea</taxon>
        <taxon>Rhabditida</taxon>
        <taxon>Spirurina</taxon>
        <taxon>Gnathostomatomorpha</taxon>
        <taxon>Gnathostomatoidea</taxon>
        <taxon>Gnathostomatidae</taxon>
        <taxon>Gnathostoma</taxon>
    </lineage>
</organism>